<name>A0A8H7QNQ8_9FUNG</name>
<gene>
    <name evidence="1" type="ORF">INT47_011497</name>
</gene>
<sequence>MYIGKNENEQSLKKESTRDKKTAIETTNGVACAFFESIVLDRLLFVELSGGIDFNSTDKKETDDKKKLVEQFIKLLKIQKTEGVETPCQYYIRYFDMILYFESLTYFDDYYVKRTHFTVSCPSTCPMCKTIRILHHKSNHSKLIDFVAKIPQMFEYRQGILDLIKEMTLL</sequence>
<proteinExistence type="predicted"/>
<organism evidence="1 2">
    <name type="scientific">Mucor saturninus</name>
    <dbReference type="NCBI Taxonomy" id="64648"/>
    <lineage>
        <taxon>Eukaryota</taxon>
        <taxon>Fungi</taxon>
        <taxon>Fungi incertae sedis</taxon>
        <taxon>Mucoromycota</taxon>
        <taxon>Mucoromycotina</taxon>
        <taxon>Mucoromycetes</taxon>
        <taxon>Mucorales</taxon>
        <taxon>Mucorineae</taxon>
        <taxon>Mucoraceae</taxon>
        <taxon>Mucor</taxon>
    </lineage>
</organism>
<dbReference type="AlphaFoldDB" id="A0A8H7QNQ8"/>
<keyword evidence="2" id="KW-1185">Reference proteome</keyword>
<protein>
    <submittedName>
        <fullName evidence="1">Uncharacterized protein</fullName>
    </submittedName>
</protein>
<accession>A0A8H7QNQ8</accession>
<comment type="caution">
    <text evidence="1">The sequence shown here is derived from an EMBL/GenBank/DDBJ whole genome shotgun (WGS) entry which is preliminary data.</text>
</comment>
<dbReference type="OrthoDB" id="2286618at2759"/>
<evidence type="ECO:0000313" key="2">
    <source>
        <dbReference type="Proteomes" id="UP000603453"/>
    </source>
</evidence>
<evidence type="ECO:0000313" key="1">
    <source>
        <dbReference type="EMBL" id="KAG2195992.1"/>
    </source>
</evidence>
<dbReference type="EMBL" id="JAEPRD010000156">
    <property type="protein sequence ID" value="KAG2195992.1"/>
    <property type="molecule type" value="Genomic_DNA"/>
</dbReference>
<reference evidence="1" key="1">
    <citation type="submission" date="2020-12" db="EMBL/GenBank/DDBJ databases">
        <title>Metabolic potential, ecology and presence of endohyphal bacteria is reflected in genomic diversity of Mucoromycotina.</title>
        <authorList>
            <person name="Muszewska A."/>
            <person name="Okrasinska A."/>
            <person name="Steczkiewicz K."/>
            <person name="Drgas O."/>
            <person name="Orlowska M."/>
            <person name="Perlinska-Lenart U."/>
            <person name="Aleksandrzak-Piekarczyk T."/>
            <person name="Szatraj K."/>
            <person name="Zielenkiewicz U."/>
            <person name="Pilsyk S."/>
            <person name="Malc E."/>
            <person name="Mieczkowski P."/>
            <person name="Kruszewska J.S."/>
            <person name="Biernat P."/>
            <person name="Pawlowska J."/>
        </authorList>
    </citation>
    <scope>NUCLEOTIDE SEQUENCE</scope>
    <source>
        <strain evidence="1">WA0000017839</strain>
    </source>
</reference>
<dbReference type="Proteomes" id="UP000603453">
    <property type="component" value="Unassembled WGS sequence"/>
</dbReference>